<keyword evidence="8" id="KW-1185">Reference proteome</keyword>
<protein>
    <submittedName>
        <fullName evidence="7">ABC transporter ATP-binding protein</fullName>
    </submittedName>
</protein>
<dbReference type="GO" id="GO:0005524">
    <property type="term" value="F:ATP binding"/>
    <property type="evidence" value="ECO:0007669"/>
    <property type="project" value="UniProtKB-KW"/>
</dbReference>
<evidence type="ECO:0000256" key="5">
    <source>
        <dbReference type="SAM" id="MobiDB-lite"/>
    </source>
</evidence>
<keyword evidence="2" id="KW-0813">Transport</keyword>
<dbReference type="SMART" id="SM00382">
    <property type="entry name" value="AAA"/>
    <property type="match status" value="2"/>
</dbReference>
<dbReference type="SUPFAM" id="SSF52540">
    <property type="entry name" value="P-loop containing nucleoside triphosphate hydrolases"/>
    <property type="match status" value="2"/>
</dbReference>
<evidence type="ECO:0000256" key="3">
    <source>
        <dbReference type="ARBA" id="ARBA00022741"/>
    </source>
</evidence>
<dbReference type="PROSITE" id="PS00211">
    <property type="entry name" value="ABC_TRANSPORTER_1"/>
    <property type="match status" value="2"/>
</dbReference>
<proteinExistence type="inferred from homology"/>
<evidence type="ECO:0000256" key="1">
    <source>
        <dbReference type="ARBA" id="ARBA00005417"/>
    </source>
</evidence>
<dbReference type="CDD" id="cd03257">
    <property type="entry name" value="ABC_NikE_OppD_transporters"/>
    <property type="match status" value="2"/>
</dbReference>
<dbReference type="EMBL" id="BAABHS010000020">
    <property type="protein sequence ID" value="GAA4978743.1"/>
    <property type="molecule type" value="Genomic_DNA"/>
</dbReference>
<dbReference type="PROSITE" id="PS50893">
    <property type="entry name" value="ABC_TRANSPORTER_2"/>
    <property type="match status" value="2"/>
</dbReference>
<reference evidence="8" key="1">
    <citation type="journal article" date="2019" name="Int. J. Syst. Evol. Microbiol.">
        <title>The Global Catalogue of Microorganisms (GCM) 10K type strain sequencing project: providing services to taxonomists for standard genome sequencing and annotation.</title>
        <authorList>
            <consortium name="The Broad Institute Genomics Platform"/>
            <consortium name="The Broad Institute Genome Sequencing Center for Infectious Disease"/>
            <person name="Wu L."/>
            <person name="Ma J."/>
        </authorList>
    </citation>
    <scope>NUCLEOTIDE SEQUENCE [LARGE SCALE GENOMIC DNA]</scope>
    <source>
        <strain evidence="8">JCM 17986</strain>
    </source>
</reference>
<dbReference type="Pfam" id="PF00005">
    <property type="entry name" value="ABC_tran"/>
    <property type="match status" value="2"/>
</dbReference>
<dbReference type="InterPro" id="IPR013563">
    <property type="entry name" value="Oligopep_ABC_C"/>
</dbReference>
<keyword evidence="3" id="KW-0547">Nucleotide-binding</keyword>
<sequence length="551" mass="59477">MSESLLEIANLEICYRLRRDSVVNAVRNVTLSVAAGETVAVVGESGSGKTTTAHAIVGLLPESSRIVGGEIRFAGENILTLPARPARSMRGREIGLIPQDPSTSLNPVKRIGDQVAEVLLIHGLADRQAARERAIDALADAGLPDPELRARQYPHELSGGMRQRVLIAIAVAAKPKLIIADEPTSALDVTVQRKILDHIESLSRASGSGVLLITHDLGVAAERAQRIAVMSEGVLVEQGRTGDVLRNPRHEYTRRLIAAAPSLRRRPVPPTEPSPGHAAAGAADSPENAFVVVRDLVKEFRVPRSADGRTTVTAVDHVGFTISRGETFALVGESGSGKTTTARMVLRLVDPTEGRVVLGGEDITETRGRRLRELRRRMQVVYQNPFVSLNPRFTVERILMDPLQAFKLGSRREQRTRAAELLDAVALPAGALDRKPAELSGGQRQRVAIARALALEPELIVCDEPVSALDVSVQAQILDLLKTLQAELGLTYLFISHDLAVVSMVAHQVGVMRRGRMVECGPTSTVLNSPRDPYTQELLASVPGAREFAQG</sequence>
<name>A0ABP9HVB4_9ACTN</name>
<dbReference type="InterPro" id="IPR003593">
    <property type="entry name" value="AAA+_ATPase"/>
</dbReference>
<evidence type="ECO:0000256" key="4">
    <source>
        <dbReference type="ARBA" id="ARBA00022840"/>
    </source>
</evidence>
<dbReference type="RefSeq" id="WP_345678251.1">
    <property type="nucleotide sequence ID" value="NZ_BAABHS010000020.1"/>
</dbReference>
<dbReference type="Proteomes" id="UP001500466">
    <property type="component" value="Unassembled WGS sequence"/>
</dbReference>
<accession>A0ABP9HVB4</accession>
<evidence type="ECO:0000313" key="8">
    <source>
        <dbReference type="Proteomes" id="UP001500466"/>
    </source>
</evidence>
<dbReference type="Pfam" id="PF08352">
    <property type="entry name" value="oligo_HPY"/>
    <property type="match status" value="2"/>
</dbReference>
<comment type="similarity">
    <text evidence="1">Belongs to the ABC transporter superfamily.</text>
</comment>
<dbReference type="NCBIfam" id="NF007739">
    <property type="entry name" value="PRK10419.1"/>
    <property type="match status" value="2"/>
</dbReference>
<keyword evidence="4 7" id="KW-0067">ATP-binding</keyword>
<feature type="region of interest" description="Disordered" evidence="5">
    <location>
        <begin position="261"/>
        <end position="284"/>
    </location>
</feature>
<comment type="caution">
    <text evidence="7">The sequence shown here is derived from an EMBL/GenBank/DDBJ whole genome shotgun (WGS) entry which is preliminary data.</text>
</comment>
<dbReference type="Gene3D" id="3.40.50.300">
    <property type="entry name" value="P-loop containing nucleotide triphosphate hydrolases"/>
    <property type="match status" value="2"/>
</dbReference>
<dbReference type="InterPro" id="IPR003439">
    <property type="entry name" value="ABC_transporter-like_ATP-bd"/>
</dbReference>
<dbReference type="PANTHER" id="PTHR43776">
    <property type="entry name" value="TRANSPORT ATP-BINDING PROTEIN"/>
    <property type="match status" value="1"/>
</dbReference>
<organism evidence="7 8">
    <name type="scientific">Yinghuangia aomiensis</name>
    <dbReference type="NCBI Taxonomy" id="676205"/>
    <lineage>
        <taxon>Bacteria</taxon>
        <taxon>Bacillati</taxon>
        <taxon>Actinomycetota</taxon>
        <taxon>Actinomycetes</taxon>
        <taxon>Kitasatosporales</taxon>
        <taxon>Streptomycetaceae</taxon>
        <taxon>Yinghuangia</taxon>
    </lineage>
</organism>
<gene>
    <name evidence="7" type="ORF">GCM10023205_53610</name>
</gene>
<dbReference type="InterPro" id="IPR027417">
    <property type="entry name" value="P-loop_NTPase"/>
</dbReference>
<evidence type="ECO:0000259" key="6">
    <source>
        <dbReference type="PROSITE" id="PS50893"/>
    </source>
</evidence>
<dbReference type="PANTHER" id="PTHR43776:SF7">
    <property type="entry name" value="D,D-DIPEPTIDE TRANSPORT ATP-BINDING PROTEIN DDPF-RELATED"/>
    <property type="match status" value="1"/>
</dbReference>
<feature type="domain" description="ABC transporter" evidence="6">
    <location>
        <begin position="291"/>
        <end position="539"/>
    </location>
</feature>
<evidence type="ECO:0000256" key="2">
    <source>
        <dbReference type="ARBA" id="ARBA00022448"/>
    </source>
</evidence>
<dbReference type="InterPro" id="IPR050319">
    <property type="entry name" value="ABC_transp_ATP-bind"/>
</dbReference>
<dbReference type="InterPro" id="IPR017871">
    <property type="entry name" value="ABC_transporter-like_CS"/>
</dbReference>
<feature type="domain" description="ABC transporter" evidence="6">
    <location>
        <begin position="6"/>
        <end position="257"/>
    </location>
</feature>
<dbReference type="NCBIfam" id="NF008453">
    <property type="entry name" value="PRK11308.1"/>
    <property type="match status" value="2"/>
</dbReference>
<evidence type="ECO:0000313" key="7">
    <source>
        <dbReference type="EMBL" id="GAA4978743.1"/>
    </source>
</evidence>